<evidence type="ECO:0000256" key="1">
    <source>
        <dbReference type="SAM" id="MobiDB-lite"/>
    </source>
</evidence>
<evidence type="ECO:0000313" key="4">
    <source>
        <dbReference type="Proteomes" id="UP000823388"/>
    </source>
</evidence>
<protein>
    <recommendedName>
        <fullName evidence="2">F-box domain-containing protein</fullName>
    </recommendedName>
</protein>
<organism evidence="3 4">
    <name type="scientific">Panicum virgatum</name>
    <name type="common">Blackwell switchgrass</name>
    <dbReference type="NCBI Taxonomy" id="38727"/>
    <lineage>
        <taxon>Eukaryota</taxon>
        <taxon>Viridiplantae</taxon>
        <taxon>Streptophyta</taxon>
        <taxon>Embryophyta</taxon>
        <taxon>Tracheophyta</taxon>
        <taxon>Spermatophyta</taxon>
        <taxon>Magnoliopsida</taxon>
        <taxon>Liliopsida</taxon>
        <taxon>Poales</taxon>
        <taxon>Poaceae</taxon>
        <taxon>PACMAD clade</taxon>
        <taxon>Panicoideae</taxon>
        <taxon>Panicodae</taxon>
        <taxon>Paniceae</taxon>
        <taxon>Panicinae</taxon>
        <taxon>Panicum</taxon>
        <taxon>Panicum sect. Hiantes</taxon>
    </lineage>
</organism>
<comment type="caution">
    <text evidence="3">The sequence shown here is derived from an EMBL/GenBank/DDBJ whole genome shotgun (WGS) entry which is preliminary data.</text>
</comment>
<reference evidence="3 4" key="1">
    <citation type="submission" date="2020-05" db="EMBL/GenBank/DDBJ databases">
        <title>WGS assembly of Panicum virgatum.</title>
        <authorList>
            <person name="Lovell J.T."/>
            <person name="Jenkins J."/>
            <person name="Shu S."/>
            <person name="Juenger T.E."/>
            <person name="Schmutz J."/>
        </authorList>
    </citation>
    <scope>NUCLEOTIDE SEQUENCE [LARGE SCALE GENOMIC DNA]</scope>
    <source>
        <strain evidence="4">cv. AP13</strain>
    </source>
</reference>
<dbReference type="SUPFAM" id="SSF81383">
    <property type="entry name" value="F-box domain"/>
    <property type="match status" value="1"/>
</dbReference>
<dbReference type="EMBL" id="CM029051">
    <property type="protein sequence ID" value="KAG2563448.1"/>
    <property type="molecule type" value="Genomic_DNA"/>
</dbReference>
<dbReference type="InterPro" id="IPR001810">
    <property type="entry name" value="F-box_dom"/>
</dbReference>
<evidence type="ECO:0000313" key="3">
    <source>
        <dbReference type="EMBL" id="KAG2563448.1"/>
    </source>
</evidence>
<dbReference type="PANTHER" id="PTHR32133">
    <property type="entry name" value="OS07G0120400 PROTEIN"/>
    <property type="match status" value="1"/>
</dbReference>
<evidence type="ECO:0000259" key="2">
    <source>
        <dbReference type="Pfam" id="PF12937"/>
    </source>
</evidence>
<dbReference type="Pfam" id="PF12937">
    <property type="entry name" value="F-box-like"/>
    <property type="match status" value="1"/>
</dbReference>
<dbReference type="Proteomes" id="UP000823388">
    <property type="component" value="Chromosome 8K"/>
</dbReference>
<proteinExistence type="predicted"/>
<dbReference type="PANTHER" id="PTHR32133:SF266">
    <property type="entry name" value="F-BOX DOMAIN-CONTAINING PROTEIN"/>
    <property type="match status" value="1"/>
</dbReference>
<name>A0A8T0PR85_PANVG</name>
<dbReference type="AlphaFoldDB" id="A0A8T0PR85"/>
<dbReference type="Gene3D" id="1.20.1280.50">
    <property type="match status" value="1"/>
</dbReference>
<sequence>MSDEQQAAGGRSSSPLDDDDLLRVPPNPSSLPRASLVCKRWRRLVSDPRFLRRFRDHHRRPPLLGFFERLDPLVSNSEQGPRGSHIVFHPVLEPPDRVPPRRFPLSGPAGRRIELLGCRHGRVAFLETSLMAGSTVLVWDPVTGGHARLPPVPPEFANVVVFNWTVLCAAAGEQGHVHGTCHSSPFKVVAVSTKDRRPTACVYSSETGIWGDIVHHDRPCRAVDFIEPGGTTLIAHAIYCKISTWGLEEEKDDDDMAEPDGLLEFDLDRQSLTVMEGPPVSRANYCQIIRTVHGGVGVAARPFGTLQLQVWHRDVNSHNVATWLLSKTVDMRSVFGLQEHERWPRESRRCDIVGYDEDDGVIFVCVDSTLIMLQRDSMQFTRQRMETYLTTCHPFRSFYFY</sequence>
<gene>
    <name evidence="3" type="ORF">PVAP13_8KG359100</name>
</gene>
<feature type="domain" description="F-box" evidence="2">
    <location>
        <begin position="28"/>
        <end position="54"/>
    </location>
</feature>
<dbReference type="InterPro" id="IPR036047">
    <property type="entry name" value="F-box-like_dom_sf"/>
</dbReference>
<accession>A0A8T0PR85</accession>
<feature type="region of interest" description="Disordered" evidence="1">
    <location>
        <begin position="1"/>
        <end position="28"/>
    </location>
</feature>
<keyword evidence="4" id="KW-1185">Reference proteome</keyword>